<feature type="chain" id="PRO_5047323126" description="Hexosyltransferase" evidence="2">
    <location>
        <begin position="21"/>
        <end position="473"/>
    </location>
</feature>
<evidence type="ECO:0000313" key="3">
    <source>
        <dbReference type="EMBL" id="CAK9067861.1"/>
    </source>
</evidence>
<dbReference type="Proteomes" id="UP001642484">
    <property type="component" value="Unassembled WGS sequence"/>
</dbReference>
<accession>A0ABP0NWA2</accession>
<feature type="signal peptide" evidence="2">
    <location>
        <begin position="1"/>
        <end position="20"/>
    </location>
</feature>
<evidence type="ECO:0000256" key="1">
    <source>
        <dbReference type="SAM" id="MobiDB-lite"/>
    </source>
</evidence>
<feature type="region of interest" description="Disordered" evidence="1">
    <location>
        <begin position="399"/>
        <end position="432"/>
    </location>
</feature>
<dbReference type="EMBL" id="CAXAMN010022262">
    <property type="protein sequence ID" value="CAK9067861.1"/>
    <property type="molecule type" value="Genomic_DNA"/>
</dbReference>
<evidence type="ECO:0000313" key="4">
    <source>
        <dbReference type="Proteomes" id="UP001642484"/>
    </source>
</evidence>
<keyword evidence="4" id="KW-1185">Reference proteome</keyword>
<sequence length="473" mass="52341">MISPLGLLLFWNSWRLLAGAGDGHTVCVLVEVAQGADLRALRKTWANNGTSVRFVRPEAFPRRKLRVWRWAASWIPKECEWLLTVKSSSYVNLKKVRERIGCFSSDPSLKYLGFLKAEGTVRSGVPGVAVAEGRLGIVLRRSLLRGLPKMLERCEEQPEMAGLEEDVWLGRCLWQHDVHFASFLDPEEVFLEDLELAGSYSKAWKRLAVETEYLYSKLSVLQCLLVLSGLTPEDLVDLHRHVGKSQRWHPGIACTLRGLTWPDARHPLDATRPSLEPEVRQALQACFLSRAYTRWRDGKYGGGQLELTSPEDLAKEWASPSALTTGLAADVLRRAGHKVCVFVLTTSATAKHRADARAVVKTWAAQPRPPGVEVFMVKDNSWSTEELVGASFAARGVRRSGARKSHQASPTWADPSVAMVGADTDPARPSPLRRAGTVARQLLAAPVASDDVDLDEVAYGWLASGFGGESEWE</sequence>
<evidence type="ECO:0008006" key="5">
    <source>
        <dbReference type="Google" id="ProtNLM"/>
    </source>
</evidence>
<comment type="caution">
    <text evidence="3">The sequence shown here is derived from an EMBL/GenBank/DDBJ whole genome shotgun (WGS) entry which is preliminary data.</text>
</comment>
<gene>
    <name evidence="3" type="ORF">CCMP2556_LOCUS33331</name>
</gene>
<reference evidence="3 4" key="1">
    <citation type="submission" date="2024-02" db="EMBL/GenBank/DDBJ databases">
        <authorList>
            <person name="Chen Y."/>
            <person name="Shah S."/>
            <person name="Dougan E. K."/>
            <person name="Thang M."/>
            <person name="Chan C."/>
        </authorList>
    </citation>
    <scope>NUCLEOTIDE SEQUENCE [LARGE SCALE GENOMIC DNA]</scope>
</reference>
<evidence type="ECO:0000256" key="2">
    <source>
        <dbReference type="SAM" id="SignalP"/>
    </source>
</evidence>
<name>A0ABP0NWA2_9DINO</name>
<protein>
    <recommendedName>
        <fullName evidence="5">Hexosyltransferase</fullName>
    </recommendedName>
</protein>
<proteinExistence type="predicted"/>
<keyword evidence="2" id="KW-0732">Signal</keyword>
<organism evidence="3 4">
    <name type="scientific">Durusdinium trenchii</name>
    <dbReference type="NCBI Taxonomy" id="1381693"/>
    <lineage>
        <taxon>Eukaryota</taxon>
        <taxon>Sar</taxon>
        <taxon>Alveolata</taxon>
        <taxon>Dinophyceae</taxon>
        <taxon>Suessiales</taxon>
        <taxon>Symbiodiniaceae</taxon>
        <taxon>Durusdinium</taxon>
    </lineage>
</organism>